<accession>A0A645CH29</accession>
<organism evidence="1">
    <name type="scientific">bioreactor metagenome</name>
    <dbReference type="NCBI Taxonomy" id="1076179"/>
    <lineage>
        <taxon>unclassified sequences</taxon>
        <taxon>metagenomes</taxon>
        <taxon>ecological metagenomes</taxon>
    </lineage>
</organism>
<gene>
    <name evidence="1" type="ORF">SDC9_123240</name>
</gene>
<reference evidence="1" key="1">
    <citation type="submission" date="2019-08" db="EMBL/GenBank/DDBJ databases">
        <authorList>
            <person name="Kucharzyk K."/>
            <person name="Murdoch R.W."/>
            <person name="Higgins S."/>
            <person name="Loffler F."/>
        </authorList>
    </citation>
    <scope>NUCLEOTIDE SEQUENCE</scope>
</reference>
<dbReference type="EMBL" id="VSSQ01027153">
    <property type="protein sequence ID" value="MPM76243.1"/>
    <property type="molecule type" value="Genomic_DNA"/>
</dbReference>
<evidence type="ECO:0000313" key="1">
    <source>
        <dbReference type="EMBL" id="MPM76243.1"/>
    </source>
</evidence>
<dbReference type="AlphaFoldDB" id="A0A645CH29"/>
<protein>
    <submittedName>
        <fullName evidence="1">Uncharacterized protein</fullName>
    </submittedName>
</protein>
<proteinExistence type="predicted"/>
<name>A0A645CH29_9ZZZZ</name>
<comment type="caution">
    <text evidence="1">The sequence shown here is derived from an EMBL/GenBank/DDBJ whole genome shotgun (WGS) entry which is preliminary data.</text>
</comment>
<sequence length="44" mass="5392">MMNYILIYTLSLEKLDYIFFEGNLIIRRYQAYLLNTLLLENVFL</sequence>